<proteinExistence type="predicted"/>
<feature type="region of interest" description="Disordered" evidence="1">
    <location>
        <begin position="1"/>
        <end position="23"/>
    </location>
</feature>
<dbReference type="Proteomes" id="UP000507222">
    <property type="component" value="Unassembled WGS sequence"/>
</dbReference>
<organism evidence="2 4">
    <name type="scientific">Prunus armeniaca</name>
    <name type="common">Apricot</name>
    <name type="synonym">Armeniaca vulgaris</name>
    <dbReference type="NCBI Taxonomy" id="36596"/>
    <lineage>
        <taxon>Eukaryota</taxon>
        <taxon>Viridiplantae</taxon>
        <taxon>Streptophyta</taxon>
        <taxon>Embryophyta</taxon>
        <taxon>Tracheophyta</taxon>
        <taxon>Spermatophyta</taxon>
        <taxon>Magnoliopsida</taxon>
        <taxon>eudicotyledons</taxon>
        <taxon>Gunneridae</taxon>
        <taxon>Pentapetalae</taxon>
        <taxon>rosids</taxon>
        <taxon>fabids</taxon>
        <taxon>Rosales</taxon>
        <taxon>Rosaceae</taxon>
        <taxon>Amygdaloideae</taxon>
        <taxon>Amygdaleae</taxon>
        <taxon>Prunus</taxon>
    </lineage>
</organism>
<accession>A0A6J5UB88</accession>
<dbReference type="EMBL" id="CAEKDK010000003">
    <property type="protein sequence ID" value="CAB4273483.1"/>
    <property type="molecule type" value="Genomic_DNA"/>
</dbReference>
<sequence>MRPDSSNGVGNSGRDWRNMRPGVMNMRPGNRQLGTIWCDWRRRIAAGYRWKCIWIFLLGTARIGGVRSWAGLEDCGRVLLGI</sequence>
<dbReference type="AlphaFoldDB" id="A0A6J5UB88"/>
<reference evidence="2 4" key="2">
    <citation type="submission" date="2020-05" db="EMBL/GenBank/DDBJ databases">
        <authorList>
            <person name="Campoy J."/>
            <person name="Schneeberger K."/>
            <person name="Spophaly S."/>
        </authorList>
    </citation>
    <scope>NUCLEOTIDE SEQUENCE [LARGE SCALE GENOMIC DNA]</scope>
    <source>
        <strain evidence="2">PruArmRojPasFocal</strain>
    </source>
</reference>
<evidence type="ECO:0000313" key="5">
    <source>
        <dbReference type="Proteomes" id="UP000507245"/>
    </source>
</evidence>
<keyword evidence="5" id="KW-1185">Reference proteome</keyword>
<gene>
    <name evidence="2" type="ORF">CURHAP_LOCUS21257</name>
    <name evidence="3" type="ORF">ORAREDHAP_LOCUS21161</name>
</gene>
<dbReference type="EMBL" id="CAEKKB010000003">
    <property type="protein sequence ID" value="CAB4304015.1"/>
    <property type="molecule type" value="Genomic_DNA"/>
</dbReference>
<reference evidence="5" key="1">
    <citation type="journal article" date="2020" name="Genome Biol.">
        <title>Gamete binning: chromosome-level and haplotype-resolved genome assembly enabled by high-throughput single-cell sequencing of gamete genomes.</title>
        <authorList>
            <person name="Campoy J.A."/>
            <person name="Sun H."/>
            <person name="Goel M."/>
            <person name="Jiao W.-B."/>
            <person name="Folz-Donahue K."/>
            <person name="Wang N."/>
            <person name="Rubio M."/>
            <person name="Liu C."/>
            <person name="Kukat C."/>
            <person name="Ruiz D."/>
            <person name="Huettel B."/>
            <person name="Schneeberger K."/>
        </authorList>
    </citation>
    <scope>NUCLEOTIDE SEQUENCE [LARGE SCALE GENOMIC DNA]</scope>
    <source>
        <strain evidence="5">cv. Rojo Pasion</strain>
    </source>
</reference>
<evidence type="ECO:0000313" key="2">
    <source>
        <dbReference type="EMBL" id="CAB4273483.1"/>
    </source>
</evidence>
<name>A0A6J5UB88_PRUAR</name>
<protein>
    <submittedName>
        <fullName evidence="2">Uncharacterized protein</fullName>
    </submittedName>
</protein>
<evidence type="ECO:0000313" key="4">
    <source>
        <dbReference type="Proteomes" id="UP000507222"/>
    </source>
</evidence>
<evidence type="ECO:0000313" key="3">
    <source>
        <dbReference type="EMBL" id="CAB4304015.1"/>
    </source>
</evidence>
<dbReference type="Proteomes" id="UP000507245">
    <property type="component" value="Unassembled WGS sequence"/>
</dbReference>
<evidence type="ECO:0000256" key="1">
    <source>
        <dbReference type="SAM" id="MobiDB-lite"/>
    </source>
</evidence>